<evidence type="ECO:0000256" key="6">
    <source>
        <dbReference type="ARBA" id="ARBA00023242"/>
    </source>
</evidence>
<dbReference type="InterPro" id="IPR032675">
    <property type="entry name" value="LRR_dom_sf"/>
</dbReference>
<protein>
    <recommendedName>
        <fullName evidence="8">U2 small nuclear ribonucleoprotein A'</fullName>
    </recommendedName>
</protein>
<feature type="region of interest" description="Disordered" evidence="9">
    <location>
        <begin position="189"/>
        <end position="249"/>
    </location>
</feature>
<evidence type="ECO:0000256" key="7">
    <source>
        <dbReference type="ARBA" id="ARBA00024196"/>
    </source>
</evidence>
<comment type="subcellular location">
    <subcellularLocation>
        <location evidence="1">Nucleus</location>
    </subcellularLocation>
</comment>
<dbReference type="EMBL" id="ULHB01000001">
    <property type="protein sequence ID" value="SYW73862.1"/>
    <property type="molecule type" value="Genomic_DNA"/>
</dbReference>
<evidence type="ECO:0000256" key="8">
    <source>
        <dbReference type="ARBA" id="ARBA00024238"/>
    </source>
</evidence>
<dbReference type="PANTHER" id="PTHR10552:SF6">
    <property type="entry name" value="U2 SMALL NUCLEAR RIBONUCLEOPROTEIN A"/>
    <property type="match status" value="1"/>
</dbReference>
<evidence type="ECO:0000313" key="11">
    <source>
        <dbReference type="EMBL" id="SYW73862.1"/>
    </source>
</evidence>
<dbReference type="GO" id="GO:0000398">
    <property type="term" value="P:mRNA splicing, via spliceosome"/>
    <property type="evidence" value="ECO:0007669"/>
    <property type="project" value="InterPro"/>
</dbReference>
<dbReference type="Proteomes" id="UP000658997">
    <property type="component" value="Unassembled WGS sequence"/>
</dbReference>
<keyword evidence="2" id="KW-0433">Leucine-rich repeat</keyword>
<dbReference type="SUPFAM" id="SSF52058">
    <property type="entry name" value="L domain-like"/>
    <property type="match status" value="1"/>
</dbReference>
<evidence type="ECO:0000313" key="12">
    <source>
        <dbReference type="Proteomes" id="UP000658997"/>
    </source>
</evidence>
<dbReference type="PROSITE" id="PS51450">
    <property type="entry name" value="LRR"/>
    <property type="match status" value="2"/>
</dbReference>
<keyword evidence="3" id="KW-0507">mRNA processing</keyword>
<dbReference type="Pfam" id="PF14580">
    <property type="entry name" value="LRR_9"/>
    <property type="match status" value="1"/>
</dbReference>
<keyword evidence="3" id="KW-0747">Spliceosome</keyword>
<feature type="domain" description="U2A'/phosphoprotein 32 family A C-terminal" evidence="10">
    <location>
        <begin position="553"/>
        <end position="571"/>
    </location>
</feature>
<gene>
    <name evidence="11" type="ORF">UBRO2_00137</name>
</gene>
<sequence length="675" mass="74172">MYWTQPLYYSGSPACMEPTIILAQLAKEDSIFDHGISIASMMETADPEYFKNVDEFLPIPIKAKAKDRFVLHAIESASSSGRGTTSVAMAQHQSATSTSTLLAADNNSPTSSSNWLSQGLPAHKYQALKVDHDKKMKRLEKTQLQLQCRTMIEHAYKKKEDLNVRALLDPLFGGAGPAAAARELSQQLQAGGDTNDNDSSDQAGSSTMHQASTSCTPFFASTSTPLSSTADDPADVSSPASGTSLSAKEPLSLHLREKLDGLCNQIGSMIRDLPQPEYNLLKKDGAGMPLHELFVAMTTNNVGTQNAVLATLEKQNAPGQQQSGTSQTDLSDTAIASASESYPEIDLSVLLDDDFYKPPTRQRLSRIKASKLDPAREIASGTFASLQGHTQSSRTTPSPRQAANALPAHRIIKQSRFPTTPSFCAVMKLTPELLSRSSSSINHLQDRSVDLRGLKIPAIENLGVTRDQNDSIDFTDNDIRYLGNFPLLRQLKHLLLSNNLISRIDPRLPFSLPSLHSLTLTNNSISDLSELVHLAKCSKLEHLTLMGNPVGREQHYRDFVIWKLPQVRVLDFQRIRDKERQLAKELMETQDGRPSALAVKLGGDKMSGDKMDVDSALAGKESTFEPGRSNGSRKRFLTCEERKEIQEAIEKSESLEEIRRLEEQLKMGHAFLGSS</sequence>
<evidence type="ECO:0000256" key="1">
    <source>
        <dbReference type="ARBA" id="ARBA00004123"/>
    </source>
</evidence>
<keyword evidence="6" id="KW-0539">Nucleus</keyword>
<evidence type="ECO:0000259" key="10">
    <source>
        <dbReference type="SMART" id="SM00446"/>
    </source>
</evidence>
<evidence type="ECO:0000256" key="5">
    <source>
        <dbReference type="ARBA" id="ARBA00023187"/>
    </source>
</evidence>
<evidence type="ECO:0000256" key="2">
    <source>
        <dbReference type="ARBA" id="ARBA00022614"/>
    </source>
</evidence>
<dbReference type="GO" id="GO:0005686">
    <property type="term" value="C:U2 snRNP"/>
    <property type="evidence" value="ECO:0007669"/>
    <property type="project" value="TreeGrafter"/>
</dbReference>
<comment type="caution">
    <text evidence="11">The sequence shown here is derived from an EMBL/GenBank/DDBJ whole genome shotgun (WGS) entry which is preliminary data.</text>
</comment>
<evidence type="ECO:0000256" key="4">
    <source>
        <dbReference type="ARBA" id="ARBA00022737"/>
    </source>
</evidence>
<dbReference type="AlphaFoldDB" id="A0A8H8TNN1"/>
<keyword evidence="5" id="KW-0508">mRNA splicing</keyword>
<comment type="similarity">
    <text evidence="7">Belongs to the U2 small nuclear ribonucleoprotein A family.</text>
</comment>
<feature type="compositionally biased region" description="Polar residues" evidence="9">
    <location>
        <begin position="200"/>
        <end position="230"/>
    </location>
</feature>
<dbReference type="GO" id="GO:0005681">
    <property type="term" value="C:spliceosomal complex"/>
    <property type="evidence" value="ECO:0007669"/>
    <property type="project" value="UniProtKB-KW"/>
</dbReference>
<dbReference type="InterPro" id="IPR001611">
    <property type="entry name" value="Leu-rich_rpt"/>
</dbReference>
<organism evidence="11 12">
    <name type="scientific">Ustilago bromivora</name>
    <dbReference type="NCBI Taxonomy" id="307758"/>
    <lineage>
        <taxon>Eukaryota</taxon>
        <taxon>Fungi</taxon>
        <taxon>Dikarya</taxon>
        <taxon>Basidiomycota</taxon>
        <taxon>Ustilaginomycotina</taxon>
        <taxon>Ustilaginomycetes</taxon>
        <taxon>Ustilaginales</taxon>
        <taxon>Ustilaginaceae</taxon>
        <taxon>Ustilago</taxon>
    </lineage>
</organism>
<keyword evidence="4" id="KW-0677">Repeat</keyword>
<dbReference type="GO" id="GO:0030620">
    <property type="term" value="F:U2 snRNA binding"/>
    <property type="evidence" value="ECO:0007669"/>
    <property type="project" value="InterPro"/>
</dbReference>
<proteinExistence type="inferred from homology"/>
<dbReference type="PANTHER" id="PTHR10552">
    <property type="entry name" value="U2 SMALL NUCLEAR RIBONUCLEOPROTEIN A"/>
    <property type="match status" value="1"/>
</dbReference>
<keyword evidence="12" id="KW-1185">Reference proteome</keyword>
<accession>A0A8H8TNN1</accession>
<dbReference type="InterPro" id="IPR044640">
    <property type="entry name" value="RU2A"/>
</dbReference>
<evidence type="ECO:0000256" key="9">
    <source>
        <dbReference type="SAM" id="MobiDB-lite"/>
    </source>
</evidence>
<dbReference type="Gene3D" id="3.80.10.10">
    <property type="entry name" value="Ribonuclease Inhibitor"/>
    <property type="match status" value="1"/>
</dbReference>
<dbReference type="InterPro" id="IPR003603">
    <property type="entry name" value="U2A'_phosphoprotein32A_C"/>
</dbReference>
<reference evidence="11" key="1">
    <citation type="submission" date="2018-08" db="EMBL/GenBank/DDBJ databases">
        <authorList>
            <person name="Guldener U."/>
        </authorList>
    </citation>
    <scope>NUCLEOTIDE SEQUENCE</scope>
    <source>
        <strain evidence="11">UB2</strain>
    </source>
</reference>
<dbReference type="FunFam" id="3.80.10.10:FF:000026">
    <property type="entry name" value="U2 small nuclear ribonucleoprotein A"/>
    <property type="match status" value="1"/>
</dbReference>
<name>A0A8H8TNN1_9BASI</name>
<dbReference type="SMART" id="SM00446">
    <property type="entry name" value="LRRcap"/>
    <property type="match status" value="1"/>
</dbReference>
<evidence type="ECO:0000256" key="3">
    <source>
        <dbReference type="ARBA" id="ARBA00022728"/>
    </source>
</evidence>